<proteinExistence type="predicted"/>
<organism evidence="3 4">
    <name type="scientific">Sporothrix curviconia</name>
    <dbReference type="NCBI Taxonomy" id="1260050"/>
    <lineage>
        <taxon>Eukaryota</taxon>
        <taxon>Fungi</taxon>
        <taxon>Dikarya</taxon>
        <taxon>Ascomycota</taxon>
        <taxon>Pezizomycotina</taxon>
        <taxon>Sordariomycetes</taxon>
        <taxon>Sordariomycetidae</taxon>
        <taxon>Ophiostomatales</taxon>
        <taxon>Ophiostomataceae</taxon>
        <taxon>Sporothrix</taxon>
    </lineage>
</organism>
<dbReference type="Proteomes" id="UP001642405">
    <property type="component" value="Unassembled WGS sequence"/>
</dbReference>
<evidence type="ECO:0000256" key="2">
    <source>
        <dbReference type="SAM" id="MobiDB-lite"/>
    </source>
</evidence>
<feature type="compositionally biased region" description="Basic and acidic residues" evidence="2">
    <location>
        <begin position="218"/>
        <end position="234"/>
    </location>
</feature>
<evidence type="ECO:0000313" key="3">
    <source>
        <dbReference type="EMBL" id="CAK7210983.1"/>
    </source>
</evidence>
<feature type="compositionally biased region" description="Polar residues" evidence="2">
    <location>
        <begin position="33"/>
        <end position="42"/>
    </location>
</feature>
<sequence length="745" mass="81468">MEHVTQENPQNPPNSQNPQNPQQQQQAPSLQNTPSQQEGRQQSSRKRITKTSPDSIHGGSNKRPTGNSSAGEGPASSDQQPPIPERSSSFQSSAALTASELLKMGGVGLQAGEDGGGLDKDQSSAVQQQQQAAFYSGENGEDSDATEFGEGSEMLSDQQQQQQQQQQQAAAEAAQASFAARKGKGKDKKKTDKKKNKDKGTATGGGGQDGKPSAAEGAKQESNKKQKERERDESGGNVGGGGAGGAGGGGGGEQDLANYAFAPQHFIENMDSDDNGHGDYQDHSGYGGHGSHYGIYGDGDESNIINLNNFPTNTGPNGARLYANLNNSNNNNNNASSMASSAFASITHTLANLVPLPRAPREDYMRTISNDHHGMQQTLQSLMTMLQHEQARRMAAEENCAVLEENVEVYKNLAAQFREEATKMREETERSKKGHMQVLRDLNRFKAGQGFAQMADDFLTQKARELRQDIRDFAIQYFAGDFDDPAKNEHPPTRTETKLGEFMFGITPLDPFESFLVSPTRCSSAIESFLWVILVKTVFGGWYWAGAGRLPLHDVFAWMRPVDYAFAVYNDRSAGATGDAKDANAADPEAERRFYTWRATTAKLVSERPGIMVRDNLRNKLVEEICATIEPYVRSNDGSHTGELLSIVNKAIEFDRDTSQQASRLEWVFSRTPGQKEVGEPVRFNSAVMDIQKWEDDPTEQSEVLLVVAPGLRKRGRSNGEDYAVETMLLKMDVTCDPVTDMILT</sequence>
<keyword evidence="1" id="KW-0175">Coiled coil</keyword>
<accession>A0ABP0AUP7</accession>
<comment type="caution">
    <text evidence="3">The sequence shown here is derived from an EMBL/GenBank/DDBJ whole genome shotgun (WGS) entry which is preliminary data.</text>
</comment>
<feature type="region of interest" description="Disordered" evidence="2">
    <location>
        <begin position="1"/>
        <end position="95"/>
    </location>
</feature>
<gene>
    <name evidence="3" type="ORF">SCUCBS95973_000976</name>
</gene>
<keyword evidence="4" id="KW-1185">Reference proteome</keyword>
<evidence type="ECO:0000256" key="1">
    <source>
        <dbReference type="SAM" id="Coils"/>
    </source>
</evidence>
<feature type="compositionally biased region" description="Low complexity" evidence="2">
    <location>
        <begin position="123"/>
        <end position="133"/>
    </location>
</feature>
<protein>
    <submittedName>
        <fullName evidence="3">Uncharacterized protein</fullName>
    </submittedName>
</protein>
<feature type="compositionally biased region" description="Low complexity" evidence="2">
    <location>
        <begin position="158"/>
        <end position="176"/>
    </location>
</feature>
<dbReference type="EMBL" id="CAWUHB010000003">
    <property type="protein sequence ID" value="CAK7210983.1"/>
    <property type="molecule type" value="Genomic_DNA"/>
</dbReference>
<feature type="compositionally biased region" description="Basic residues" evidence="2">
    <location>
        <begin position="181"/>
        <end position="197"/>
    </location>
</feature>
<feature type="region of interest" description="Disordered" evidence="2">
    <location>
        <begin position="107"/>
        <end position="256"/>
    </location>
</feature>
<feature type="coiled-coil region" evidence="1">
    <location>
        <begin position="379"/>
        <end position="427"/>
    </location>
</feature>
<evidence type="ECO:0000313" key="4">
    <source>
        <dbReference type="Proteomes" id="UP001642405"/>
    </source>
</evidence>
<feature type="compositionally biased region" description="Polar residues" evidence="2">
    <location>
        <begin position="62"/>
        <end position="95"/>
    </location>
</feature>
<name>A0ABP0AUP7_9PEZI</name>
<feature type="compositionally biased region" description="Gly residues" evidence="2">
    <location>
        <begin position="236"/>
        <end position="253"/>
    </location>
</feature>
<reference evidence="3 4" key="1">
    <citation type="submission" date="2024-01" db="EMBL/GenBank/DDBJ databases">
        <authorList>
            <person name="Allen C."/>
            <person name="Tagirdzhanova G."/>
        </authorList>
    </citation>
    <scope>NUCLEOTIDE SEQUENCE [LARGE SCALE GENOMIC DNA]</scope>
</reference>
<feature type="compositionally biased region" description="Low complexity" evidence="2">
    <location>
        <begin position="1"/>
        <end position="32"/>
    </location>
</feature>